<evidence type="ECO:0000313" key="3">
    <source>
        <dbReference type="WBParaSite" id="PDA_v2.g21116.t1"/>
    </source>
</evidence>
<accession>A0A914PR87</accession>
<protein>
    <submittedName>
        <fullName evidence="3">VWFA domain-containing protein</fullName>
    </submittedName>
</protein>
<proteinExistence type="predicted"/>
<reference evidence="3" key="1">
    <citation type="submission" date="2022-11" db="UniProtKB">
        <authorList>
            <consortium name="WormBaseParasite"/>
        </authorList>
    </citation>
    <scope>IDENTIFICATION</scope>
</reference>
<organism evidence="2 3">
    <name type="scientific">Panagrolaimus davidi</name>
    <dbReference type="NCBI Taxonomy" id="227884"/>
    <lineage>
        <taxon>Eukaryota</taxon>
        <taxon>Metazoa</taxon>
        <taxon>Ecdysozoa</taxon>
        <taxon>Nematoda</taxon>
        <taxon>Chromadorea</taxon>
        <taxon>Rhabditida</taxon>
        <taxon>Tylenchina</taxon>
        <taxon>Panagrolaimomorpha</taxon>
        <taxon>Panagrolaimoidea</taxon>
        <taxon>Panagrolaimidae</taxon>
        <taxon>Panagrolaimus</taxon>
    </lineage>
</organism>
<dbReference type="Proteomes" id="UP000887578">
    <property type="component" value="Unplaced"/>
</dbReference>
<keyword evidence="1" id="KW-0732">Signal</keyword>
<dbReference type="AlphaFoldDB" id="A0A914PR87"/>
<feature type="chain" id="PRO_5037433394" evidence="1">
    <location>
        <begin position="20"/>
        <end position="386"/>
    </location>
</feature>
<evidence type="ECO:0000256" key="1">
    <source>
        <dbReference type="SAM" id="SignalP"/>
    </source>
</evidence>
<dbReference type="WBParaSite" id="PDA_v2.g21116.t1">
    <property type="protein sequence ID" value="PDA_v2.g21116.t1"/>
    <property type="gene ID" value="PDA_v2.g21116"/>
</dbReference>
<sequence length="386" mass="43230">MIFQTFIVFLALATTKVLSDDPYYPCQNWITLLSDNSKKLSYDQFDAQTLFLEENVLKKINHPERIQYGTYNGVNGNMTYKWNDTNSQDGLYQAIDKTVQTEYPSGLDSAIKTLILSANINSTTLIFVSDTTNSIDIQKAAHRYNADLKGKVKLTFILAGHSTNAQDLKSFNDAIIFNWQNIEIFEIPDLWDLSAALRCTQLTPPPPTMNPYIPCKSFIFFGIDDSIVLAPSDFTAELSFISSAIGNITHPERIAVAGIYSNPIPWNSGFSVPQMQNATIGISQGGAYRLRQQFSALLTMLQSVQIGTTPVAALIFVPDTSKSALLGADQFFNELPENIRITFVLLGHNPDKDNLEQYSSHFIYWRDFVLAQPDDWETLSYAAYGC</sequence>
<keyword evidence="2" id="KW-1185">Reference proteome</keyword>
<evidence type="ECO:0000313" key="2">
    <source>
        <dbReference type="Proteomes" id="UP000887578"/>
    </source>
</evidence>
<name>A0A914PR87_9BILA</name>
<feature type="signal peptide" evidence="1">
    <location>
        <begin position="1"/>
        <end position="19"/>
    </location>
</feature>